<dbReference type="RefSeq" id="WP_214171272.1">
    <property type="nucleotide sequence ID" value="NZ_JAHCVJ010000003.1"/>
</dbReference>
<sequence length="373" mass="42428">MNNKFTVLSYKQFNQEYISLALPLRIITAYSHVMVYGESDYGYQRKPEPQHYRKIVKYMLDPEKAKILPTSIILGADKETIKKHVVTKDGTKEIDFDNIDKSNIFRIVDGQHRIEGVRVAAEKDPCLNDYIFNVIILLISNENRSSEVNVFTDINSKAKRIRTDLAELANHNYEILEKRITKVSKHIAIKVAYELKEDSNSVWYKAIKFDIHSDVVLGVVGVNTFSDSIEAIVDKYIGISGYNIGCEPHELIVFTETASKEISAIIKSAWEIVAKKWQKCFSTEFNYDEEQQLHETRYNKSCYIQKTLGAKAINGILGEVVKLNGFSDAALERFENIIDSSSLKSDDWMAGQLFSGLSSESGVTKVKNLIQNK</sequence>
<dbReference type="Proteomes" id="UP000811899">
    <property type="component" value="Unassembled WGS sequence"/>
</dbReference>
<proteinExistence type="predicted"/>
<reference evidence="1 2" key="1">
    <citation type="submission" date="2021-05" db="EMBL/GenBank/DDBJ databases">
        <title>The draft genome of Geobacter pelophilus DSM 12255.</title>
        <authorList>
            <person name="Xu Z."/>
            <person name="Masuda Y."/>
            <person name="Itoh H."/>
            <person name="Senoo K."/>
        </authorList>
    </citation>
    <scope>NUCLEOTIDE SEQUENCE [LARGE SCALE GENOMIC DNA]</scope>
    <source>
        <strain evidence="1 2">DSM 12255</strain>
    </source>
</reference>
<accession>A0AAW4L0M3</accession>
<gene>
    <name evidence="1" type="ORF">KI809_09335</name>
</gene>
<name>A0AAW4L0M3_9BACT</name>
<dbReference type="NCBIfam" id="TIGR03187">
    <property type="entry name" value="DGQHR"/>
    <property type="match status" value="1"/>
</dbReference>
<evidence type="ECO:0000313" key="2">
    <source>
        <dbReference type="Proteomes" id="UP000811899"/>
    </source>
</evidence>
<dbReference type="Pfam" id="PF14072">
    <property type="entry name" value="DndB"/>
    <property type="match status" value="1"/>
</dbReference>
<evidence type="ECO:0000313" key="1">
    <source>
        <dbReference type="EMBL" id="MBT0664501.1"/>
    </source>
</evidence>
<dbReference type="InterPro" id="IPR017601">
    <property type="entry name" value="DGQHR-contain_dom"/>
</dbReference>
<keyword evidence="2" id="KW-1185">Reference proteome</keyword>
<dbReference type="EMBL" id="JAHCVJ010000003">
    <property type="protein sequence ID" value="MBT0664501.1"/>
    <property type="molecule type" value="Genomic_DNA"/>
</dbReference>
<dbReference type="AlphaFoldDB" id="A0AAW4L0M3"/>
<comment type="caution">
    <text evidence="1">The sequence shown here is derived from an EMBL/GenBank/DDBJ whole genome shotgun (WGS) entry which is preliminary data.</text>
</comment>
<dbReference type="InterPro" id="IPR017642">
    <property type="entry name" value="DNA_S_mod_DndB"/>
</dbReference>
<organism evidence="1 2">
    <name type="scientific">Geoanaerobacter pelophilus</name>
    <dbReference type="NCBI Taxonomy" id="60036"/>
    <lineage>
        <taxon>Bacteria</taxon>
        <taxon>Pseudomonadati</taxon>
        <taxon>Thermodesulfobacteriota</taxon>
        <taxon>Desulfuromonadia</taxon>
        <taxon>Geobacterales</taxon>
        <taxon>Geobacteraceae</taxon>
        <taxon>Geoanaerobacter</taxon>
    </lineage>
</organism>
<protein>
    <submittedName>
        <fullName evidence="1">DGQHR domain-containing protein</fullName>
    </submittedName>
</protein>